<protein>
    <submittedName>
        <fullName evidence="2">Uncharacterized protein</fullName>
    </submittedName>
</protein>
<accession>A0ABD3NKW7</accession>
<organism evidence="2 3">
    <name type="scientific">Stephanodiscus triporus</name>
    <dbReference type="NCBI Taxonomy" id="2934178"/>
    <lineage>
        <taxon>Eukaryota</taxon>
        <taxon>Sar</taxon>
        <taxon>Stramenopiles</taxon>
        <taxon>Ochrophyta</taxon>
        <taxon>Bacillariophyta</taxon>
        <taxon>Coscinodiscophyceae</taxon>
        <taxon>Thalassiosirophycidae</taxon>
        <taxon>Stephanodiscales</taxon>
        <taxon>Stephanodiscaceae</taxon>
        <taxon>Stephanodiscus</taxon>
    </lineage>
</organism>
<sequence length="75" mass="8199">MHTNLGDLDAMPTNVSKNKAAKADVGFSTPNHQNNAPPTLSTTSISNFNSSQYYEEDSEGSDPIPYHLQLAWSDE</sequence>
<name>A0ABD3NKW7_9STRA</name>
<dbReference type="AlphaFoldDB" id="A0ABD3NKW7"/>
<evidence type="ECO:0000313" key="2">
    <source>
        <dbReference type="EMBL" id="KAL3775781.1"/>
    </source>
</evidence>
<keyword evidence="3" id="KW-1185">Reference proteome</keyword>
<comment type="caution">
    <text evidence="2">The sequence shown here is derived from an EMBL/GenBank/DDBJ whole genome shotgun (WGS) entry which is preliminary data.</text>
</comment>
<evidence type="ECO:0000313" key="3">
    <source>
        <dbReference type="Proteomes" id="UP001530315"/>
    </source>
</evidence>
<dbReference type="Proteomes" id="UP001530315">
    <property type="component" value="Unassembled WGS sequence"/>
</dbReference>
<proteinExistence type="predicted"/>
<reference evidence="2 3" key="1">
    <citation type="submission" date="2024-10" db="EMBL/GenBank/DDBJ databases">
        <title>Updated reference genomes for cyclostephanoid diatoms.</title>
        <authorList>
            <person name="Roberts W.R."/>
            <person name="Alverson A.J."/>
        </authorList>
    </citation>
    <scope>NUCLEOTIDE SEQUENCE [LARGE SCALE GENOMIC DNA]</scope>
    <source>
        <strain evidence="2 3">AJA276-08</strain>
    </source>
</reference>
<dbReference type="EMBL" id="JALLAZ020001393">
    <property type="protein sequence ID" value="KAL3775781.1"/>
    <property type="molecule type" value="Genomic_DNA"/>
</dbReference>
<gene>
    <name evidence="2" type="ORF">ACHAW5_006268</name>
</gene>
<feature type="region of interest" description="Disordered" evidence="1">
    <location>
        <begin position="1"/>
        <end position="65"/>
    </location>
</feature>
<feature type="compositionally biased region" description="Polar residues" evidence="1">
    <location>
        <begin position="28"/>
        <end position="53"/>
    </location>
</feature>
<evidence type="ECO:0000256" key="1">
    <source>
        <dbReference type="SAM" id="MobiDB-lite"/>
    </source>
</evidence>